<comment type="catalytic activity">
    <reaction evidence="6">
        <text>isochorismate + 2-oxoglutarate + H(+) = 5-enolpyruvoyl-6-hydroxy-2-succinyl-cyclohex-3-ene-1-carboxylate + CO2</text>
        <dbReference type="Rhea" id="RHEA:25593"/>
        <dbReference type="ChEBI" id="CHEBI:15378"/>
        <dbReference type="ChEBI" id="CHEBI:16526"/>
        <dbReference type="ChEBI" id="CHEBI:16810"/>
        <dbReference type="ChEBI" id="CHEBI:29780"/>
        <dbReference type="ChEBI" id="CHEBI:58818"/>
        <dbReference type="EC" id="2.2.1.9"/>
    </reaction>
</comment>
<dbReference type="PANTHER" id="PTHR42916:SF1">
    <property type="entry name" value="PROTEIN PHYLLO, CHLOROPLASTIC"/>
    <property type="match status" value="1"/>
</dbReference>
<evidence type="ECO:0000313" key="10">
    <source>
        <dbReference type="Proteomes" id="UP000272015"/>
    </source>
</evidence>
<evidence type="ECO:0000256" key="7">
    <source>
        <dbReference type="SAM" id="MobiDB-lite"/>
    </source>
</evidence>
<evidence type="ECO:0000256" key="3">
    <source>
        <dbReference type="ARBA" id="ARBA00022842"/>
    </source>
</evidence>
<evidence type="ECO:0000256" key="4">
    <source>
        <dbReference type="ARBA" id="ARBA00023052"/>
    </source>
</evidence>
<dbReference type="CDD" id="cd02009">
    <property type="entry name" value="TPP_SHCHC_synthase"/>
    <property type="match status" value="1"/>
</dbReference>
<dbReference type="CDD" id="cd07037">
    <property type="entry name" value="TPP_PYR_MenD"/>
    <property type="match status" value="1"/>
</dbReference>
<protein>
    <recommendedName>
        <fullName evidence="6">2-succinyl-5-enolpyruvyl-6-hydroxy-3-cyclohexene-1-carboxylate synthase</fullName>
        <shortName evidence="6">SEPHCHC synthase</shortName>
        <ecNumber evidence="6">2.2.1.9</ecNumber>
    </recommendedName>
    <alternativeName>
        <fullName evidence="6">Menaquinone biosynthesis protein MenD</fullName>
    </alternativeName>
</protein>
<comment type="pathway">
    <text evidence="6">Quinol/quinone metabolism; menaquinone biosynthesis.</text>
</comment>
<keyword evidence="10" id="KW-1185">Reference proteome</keyword>
<dbReference type="GO" id="GO:0009234">
    <property type="term" value="P:menaquinone biosynthetic process"/>
    <property type="evidence" value="ECO:0007669"/>
    <property type="project" value="UniProtKB-UniRule"/>
</dbReference>
<dbReference type="InterPro" id="IPR004433">
    <property type="entry name" value="MenaQ_synth_MenD"/>
</dbReference>
<dbReference type="SUPFAM" id="SSF52518">
    <property type="entry name" value="Thiamin diphosphate-binding fold (THDP-binding)"/>
    <property type="match status" value="2"/>
</dbReference>
<dbReference type="HAMAP" id="MF_01659">
    <property type="entry name" value="MenD"/>
    <property type="match status" value="1"/>
</dbReference>
<sequence>MPETLPDTRLPDEQPRRDPGSSGSPATDFSLALLSAFVRLGVRDVVLSPGARSQALALVAAELERLSCLRLHVRLDERSAGFLALGLSSETGQPALVLMTSGTAVANLHPAVLEAHHSGVPLIVLSADRPAELRGIRSNQTTVQPGMFGTAPRLSEDVPAPEGDPQEATTAADLAQRATDAALGIYTRDPGPVHLNLAFREPLSAAIELDADHISAADGPTVPAVVAREPATEIDPQVGTVVIAGTGSGPEAEEFARAGDWPLLAEVVSGARFGPNLVVAYRELLAEASFGGAVTRAIVFGHPTLSREIPALLHRDGVEVIVVAPFGAEKYNPGHRVHRFVSAVVASPASVAAAVTSDARRWRGRWVITSRELLASDSAATAPAIDARGITRSELAFLRAPITRAMLADAVWAASWPHDRLVFGASRLIREADRRVPGKKISVHSNRGLAGIDGTVATAFGIAAASQGGAEPRSAGTTRVLLGDLTLLHDVGSLLLTPGEPLPRLQVIVGVDGGGSIFDGLEVAATAPTDALDRVLFTPRRVDLRSLAAAYGWDYARAETRTELEHALTGAPTAPMILEVPLAR</sequence>
<dbReference type="GO" id="GO:0070204">
    <property type="term" value="F:2-succinyl-5-enolpyruvyl-6-hydroxy-3-cyclohexene-1-carboxylic-acid synthase activity"/>
    <property type="evidence" value="ECO:0007669"/>
    <property type="project" value="UniProtKB-UniRule"/>
</dbReference>
<feature type="compositionally biased region" description="Basic and acidic residues" evidence="7">
    <location>
        <begin position="9"/>
        <end position="19"/>
    </location>
</feature>
<dbReference type="EC" id="2.2.1.9" evidence="6"/>
<evidence type="ECO:0000259" key="8">
    <source>
        <dbReference type="Pfam" id="PF02776"/>
    </source>
</evidence>
<dbReference type="GO" id="GO:0030976">
    <property type="term" value="F:thiamine pyrophosphate binding"/>
    <property type="evidence" value="ECO:0007669"/>
    <property type="project" value="UniProtKB-UniRule"/>
</dbReference>
<dbReference type="GO" id="GO:0030145">
    <property type="term" value="F:manganese ion binding"/>
    <property type="evidence" value="ECO:0007669"/>
    <property type="project" value="UniProtKB-UniRule"/>
</dbReference>
<dbReference type="NCBIfam" id="TIGR00173">
    <property type="entry name" value="menD"/>
    <property type="match status" value="1"/>
</dbReference>
<comment type="subunit">
    <text evidence="6">Homodimer.</text>
</comment>
<dbReference type="GO" id="GO:0000287">
    <property type="term" value="F:magnesium ion binding"/>
    <property type="evidence" value="ECO:0007669"/>
    <property type="project" value="UniProtKB-UniRule"/>
</dbReference>
<comment type="caution">
    <text evidence="9">The sequence shown here is derived from an EMBL/GenBank/DDBJ whole genome shotgun (WGS) entry which is preliminary data.</text>
</comment>
<evidence type="ECO:0000256" key="2">
    <source>
        <dbReference type="ARBA" id="ARBA00022723"/>
    </source>
</evidence>
<comment type="cofactor">
    <cofactor evidence="6">
        <name>Mg(2+)</name>
        <dbReference type="ChEBI" id="CHEBI:18420"/>
    </cofactor>
    <cofactor evidence="6">
        <name>Mn(2+)</name>
        <dbReference type="ChEBI" id="CHEBI:29035"/>
    </cofactor>
</comment>
<comment type="cofactor">
    <cofactor evidence="6">
        <name>thiamine diphosphate</name>
        <dbReference type="ChEBI" id="CHEBI:58937"/>
    </cofactor>
    <text evidence="6">Binds 1 thiamine pyrophosphate per subunit.</text>
</comment>
<proteinExistence type="inferred from homology"/>
<name>A0A3A5MSM3_9MICO</name>
<evidence type="ECO:0000256" key="1">
    <source>
        <dbReference type="ARBA" id="ARBA00022679"/>
    </source>
</evidence>
<keyword evidence="3 6" id="KW-0460">Magnesium</keyword>
<dbReference type="AlphaFoldDB" id="A0A3A5MSM3"/>
<keyword evidence="1 6" id="KW-0808">Transferase</keyword>
<keyword evidence="5 6" id="KW-0464">Manganese</keyword>
<reference evidence="9 10" key="1">
    <citation type="submission" date="2018-09" db="EMBL/GenBank/DDBJ databases">
        <title>Novel species of Cryobacterium.</title>
        <authorList>
            <person name="Liu Q."/>
            <person name="Xin Y.-H."/>
        </authorList>
    </citation>
    <scope>NUCLEOTIDE SEQUENCE [LARGE SCALE GENOMIC DNA]</scope>
    <source>
        <strain evidence="9 10">Hh39</strain>
    </source>
</reference>
<dbReference type="EMBL" id="QZVS01000064">
    <property type="protein sequence ID" value="RJT90138.1"/>
    <property type="molecule type" value="Genomic_DNA"/>
</dbReference>
<keyword evidence="2 6" id="KW-0479">Metal-binding</keyword>
<feature type="domain" description="Thiamine pyrophosphate enzyme N-terminal TPP-binding" evidence="8">
    <location>
        <begin position="32"/>
        <end position="140"/>
    </location>
</feature>
<dbReference type="Gene3D" id="3.40.50.970">
    <property type="match status" value="2"/>
</dbReference>
<accession>A0A3A5MSM3</accession>
<gene>
    <name evidence="6 9" type="primary">menD</name>
    <name evidence="9" type="ORF">D6T64_04825</name>
</gene>
<dbReference type="UniPathway" id="UPA00079"/>
<keyword evidence="6" id="KW-0474">Menaquinone biosynthesis</keyword>
<dbReference type="PIRSF" id="PIRSF004983">
    <property type="entry name" value="MenD"/>
    <property type="match status" value="1"/>
</dbReference>
<comment type="function">
    <text evidence="6">Catalyzes the thiamine diphosphate-dependent decarboxylation of 2-oxoglutarate and the subsequent addition of the resulting succinic semialdehyde-thiamine pyrophosphate anion to isochorismate to yield 2-succinyl-5-enolpyruvyl-6-hydroxy-3-cyclohexene-1-carboxylate (SEPHCHC).</text>
</comment>
<evidence type="ECO:0000256" key="6">
    <source>
        <dbReference type="HAMAP-Rule" id="MF_01659"/>
    </source>
</evidence>
<keyword evidence="4 6" id="KW-0786">Thiamine pyrophosphate</keyword>
<dbReference type="Proteomes" id="UP000272015">
    <property type="component" value="Unassembled WGS sequence"/>
</dbReference>
<dbReference type="InterPro" id="IPR029061">
    <property type="entry name" value="THDP-binding"/>
</dbReference>
<dbReference type="PANTHER" id="PTHR42916">
    <property type="entry name" value="2-SUCCINYL-5-ENOLPYRUVYL-6-HYDROXY-3-CYCLOHEXENE-1-CARBOXYLATE SYNTHASE"/>
    <property type="match status" value="1"/>
</dbReference>
<dbReference type="RefSeq" id="WP_119972520.1">
    <property type="nucleotide sequence ID" value="NZ_JBHSQA010000001.1"/>
</dbReference>
<dbReference type="InterPro" id="IPR012001">
    <property type="entry name" value="Thiamin_PyroP_enz_TPP-bd_dom"/>
</dbReference>
<dbReference type="OrthoDB" id="9791859at2"/>
<dbReference type="Gene3D" id="3.40.50.1220">
    <property type="entry name" value="TPP-binding domain"/>
    <property type="match status" value="1"/>
</dbReference>
<dbReference type="Pfam" id="PF02776">
    <property type="entry name" value="TPP_enzyme_N"/>
    <property type="match status" value="1"/>
</dbReference>
<comment type="pathway">
    <text evidence="6">Quinol/quinone metabolism; 1,4-dihydroxy-2-naphthoate biosynthesis; 1,4-dihydroxy-2-naphthoate from chorismate: step 2/7.</text>
</comment>
<feature type="region of interest" description="Disordered" evidence="7">
    <location>
        <begin position="1"/>
        <end position="25"/>
    </location>
</feature>
<organism evidence="9 10">
    <name type="scientific">Cryobacterium melibiosiphilum</name>
    <dbReference type="NCBI Taxonomy" id="995039"/>
    <lineage>
        <taxon>Bacteria</taxon>
        <taxon>Bacillati</taxon>
        <taxon>Actinomycetota</taxon>
        <taxon>Actinomycetes</taxon>
        <taxon>Micrococcales</taxon>
        <taxon>Microbacteriaceae</taxon>
        <taxon>Cryobacterium</taxon>
    </lineage>
</organism>
<dbReference type="UniPathway" id="UPA01057">
    <property type="reaction ID" value="UER00164"/>
</dbReference>
<evidence type="ECO:0000256" key="5">
    <source>
        <dbReference type="ARBA" id="ARBA00023211"/>
    </source>
</evidence>
<comment type="similarity">
    <text evidence="6">Belongs to the TPP enzyme family. MenD subfamily.</text>
</comment>
<evidence type="ECO:0000313" key="9">
    <source>
        <dbReference type="EMBL" id="RJT90138.1"/>
    </source>
</evidence>